<dbReference type="Gene3D" id="3.40.50.1820">
    <property type="entry name" value="alpha/beta hydrolase"/>
    <property type="match status" value="1"/>
</dbReference>
<evidence type="ECO:0000256" key="1">
    <source>
        <dbReference type="ARBA" id="ARBA00022801"/>
    </source>
</evidence>
<organism evidence="3 4">
    <name type="scientific">Noviherbaspirillum cavernae</name>
    <dbReference type="NCBI Taxonomy" id="2320862"/>
    <lineage>
        <taxon>Bacteria</taxon>
        <taxon>Pseudomonadati</taxon>
        <taxon>Pseudomonadota</taxon>
        <taxon>Betaproteobacteria</taxon>
        <taxon>Burkholderiales</taxon>
        <taxon>Oxalobacteraceae</taxon>
        <taxon>Noviherbaspirillum</taxon>
    </lineage>
</organism>
<protein>
    <submittedName>
        <fullName evidence="3">Alpha/beta hydrolase</fullName>
    </submittedName>
</protein>
<dbReference type="Pfam" id="PF07859">
    <property type="entry name" value="Abhydrolase_3"/>
    <property type="match status" value="1"/>
</dbReference>
<dbReference type="InterPro" id="IPR029058">
    <property type="entry name" value="AB_hydrolase_fold"/>
</dbReference>
<reference evidence="3 4" key="1">
    <citation type="submission" date="2018-09" db="EMBL/GenBank/DDBJ databases">
        <authorList>
            <person name="Zhu H."/>
        </authorList>
    </citation>
    <scope>NUCLEOTIDE SEQUENCE [LARGE SCALE GENOMIC DNA]</scope>
    <source>
        <strain evidence="3 4">K2R10-39</strain>
    </source>
</reference>
<evidence type="ECO:0000313" key="4">
    <source>
        <dbReference type="Proteomes" id="UP000285190"/>
    </source>
</evidence>
<dbReference type="InterPro" id="IPR050300">
    <property type="entry name" value="GDXG_lipolytic_enzyme"/>
</dbReference>
<keyword evidence="4" id="KW-1185">Reference proteome</keyword>
<keyword evidence="1 3" id="KW-0378">Hydrolase</keyword>
<name>A0A418WZF0_9BURK</name>
<evidence type="ECO:0000259" key="2">
    <source>
        <dbReference type="Pfam" id="PF07859"/>
    </source>
</evidence>
<feature type="domain" description="Alpha/beta hydrolase fold-3" evidence="2">
    <location>
        <begin position="50"/>
        <end position="250"/>
    </location>
</feature>
<dbReference type="Proteomes" id="UP000285190">
    <property type="component" value="Unassembled WGS sequence"/>
</dbReference>
<dbReference type="AlphaFoldDB" id="A0A418WZF0"/>
<dbReference type="SUPFAM" id="SSF53474">
    <property type="entry name" value="alpha/beta-Hydrolases"/>
    <property type="match status" value="1"/>
</dbReference>
<sequence>MNPGSRKDVVADGVTVGTLVVQGERNKLDARLYTPTPEPALARHDDQKLIVFFPPGGFVTSELDAIDPFVRGLAEITGCKVLASTYTVADVQPFPAAVEDAHALLKWAARHKAKLGWDGKHLITAGLEAGGNLAAVSALMARDRGGPALAAQILIMPMLDPGLTSCSMRTIADDGGAARAAGECAAGYRDYLPRAIDRTHPYASPLQSSRMKGLPPALILSADDDPLRDEAEQYGAKLLAAGIRAVVKRLPPIELEQPDARCSCVRKESVLQEIAAFVAGLDAAKSA</sequence>
<dbReference type="RefSeq" id="WP_119737165.1">
    <property type="nucleotide sequence ID" value="NZ_QYUN01000002.1"/>
</dbReference>
<comment type="caution">
    <text evidence="3">The sequence shown here is derived from an EMBL/GenBank/DDBJ whole genome shotgun (WGS) entry which is preliminary data.</text>
</comment>
<evidence type="ECO:0000313" key="3">
    <source>
        <dbReference type="EMBL" id="RJG05455.1"/>
    </source>
</evidence>
<dbReference type="EMBL" id="QYUN01000002">
    <property type="protein sequence ID" value="RJG05455.1"/>
    <property type="molecule type" value="Genomic_DNA"/>
</dbReference>
<accession>A0A418WZF0</accession>
<dbReference type="GO" id="GO:0016787">
    <property type="term" value="F:hydrolase activity"/>
    <property type="evidence" value="ECO:0007669"/>
    <property type="project" value="UniProtKB-KW"/>
</dbReference>
<dbReference type="PANTHER" id="PTHR48081">
    <property type="entry name" value="AB HYDROLASE SUPERFAMILY PROTEIN C4A8.06C"/>
    <property type="match status" value="1"/>
</dbReference>
<proteinExistence type="predicted"/>
<dbReference type="InterPro" id="IPR013094">
    <property type="entry name" value="AB_hydrolase_3"/>
</dbReference>
<dbReference type="OrthoDB" id="9794445at2"/>
<gene>
    <name evidence="3" type="ORF">D3870_04940</name>
</gene>
<dbReference type="PANTHER" id="PTHR48081:SF8">
    <property type="entry name" value="ALPHA_BETA HYDROLASE FOLD-3 DOMAIN-CONTAINING PROTEIN-RELATED"/>
    <property type="match status" value="1"/>
</dbReference>